<dbReference type="RefSeq" id="XP_025466304.1">
    <property type="nucleotide sequence ID" value="XM_025614593.1"/>
</dbReference>
<dbReference type="STRING" id="1450535.A0A317WBF8"/>
<evidence type="ECO:0000256" key="1">
    <source>
        <dbReference type="SAM" id="MobiDB-lite"/>
    </source>
</evidence>
<dbReference type="AlphaFoldDB" id="A0A317WBF8"/>
<proteinExistence type="predicted"/>
<feature type="region of interest" description="Disordered" evidence="1">
    <location>
        <begin position="1"/>
        <end position="32"/>
    </location>
</feature>
<evidence type="ECO:0000313" key="3">
    <source>
        <dbReference type="Proteomes" id="UP000246702"/>
    </source>
</evidence>
<dbReference type="GeneID" id="37116736"/>
<evidence type="ECO:0000313" key="2">
    <source>
        <dbReference type="EMBL" id="PWY83836.1"/>
    </source>
</evidence>
<dbReference type="EMBL" id="MSFK01000018">
    <property type="protein sequence ID" value="PWY83836.1"/>
    <property type="molecule type" value="Genomic_DNA"/>
</dbReference>
<reference evidence="2 3" key="1">
    <citation type="submission" date="2016-12" db="EMBL/GenBank/DDBJ databases">
        <title>The genomes of Aspergillus section Nigri reveals drivers in fungal speciation.</title>
        <authorList>
            <consortium name="DOE Joint Genome Institute"/>
            <person name="Vesth T.C."/>
            <person name="Nybo J."/>
            <person name="Theobald S."/>
            <person name="Brandl J."/>
            <person name="Frisvad J.C."/>
            <person name="Nielsen K.F."/>
            <person name="Lyhne E.K."/>
            <person name="Kogle M.E."/>
            <person name="Kuo A."/>
            <person name="Riley R."/>
            <person name="Clum A."/>
            <person name="Nolan M."/>
            <person name="Lipzen A."/>
            <person name="Salamov A."/>
            <person name="Henrissat B."/>
            <person name="Wiebenga A."/>
            <person name="De Vries R.P."/>
            <person name="Grigoriev I.V."/>
            <person name="Mortensen U.H."/>
            <person name="Andersen M.R."/>
            <person name="Baker S.E."/>
        </authorList>
    </citation>
    <scope>NUCLEOTIDE SEQUENCE [LARGE SCALE GENOMIC DNA]</scope>
    <source>
        <strain evidence="2 3">CBS 115572</strain>
    </source>
</reference>
<accession>A0A317WBF8</accession>
<dbReference type="Proteomes" id="UP000246702">
    <property type="component" value="Unassembled WGS sequence"/>
</dbReference>
<dbReference type="InterPro" id="IPR029058">
    <property type="entry name" value="AB_hydrolase_fold"/>
</dbReference>
<dbReference type="SUPFAM" id="SSF53474">
    <property type="entry name" value="alpha/beta-Hydrolases"/>
    <property type="match status" value="1"/>
</dbReference>
<protein>
    <recommendedName>
        <fullName evidence="4">AB hydrolase-1 domain-containing protein</fullName>
    </recommendedName>
</protein>
<evidence type="ECO:0008006" key="4">
    <source>
        <dbReference type="Google" id="ProtNLM"/>
    </source>
</evidence>
<organism evidence="2 3">
    <name type="scientific">Aspergillus sclerotioniger CBS 115572</name>
    <dbReference type="NCBI Taxonomy" id="1450535"/>
    <lineage>
        <taxon>Eukaryota</taxon>
        <taxon>Fungi</taxon>
        <taxon>Dikarya</taxon>
        <taxon>Ascomycota</taxon>
        <taxon>Pezizomycotina</taxon>
        <taxon>Eurotiomycetes</taxon>
        <taxon>Eurotiomycetidae</taxon>
        <taxon>Eurotiales</taxon>
        <taxon>Aspergillaceae</taxon>
        <taxon>Aspergillus</taxon>
        <taxon>Aspergillus subgen. Circumdati</taxon>
    </lineage>
</organism>
<name>A0A317WBF8_9EURO</name>
<gene>
    <name evidence="2" type="ORF">BO94DRAFT_566955</name>
</gene>
<comment type="caution">
    <text evidence="2">The sequence shown here is derived from an EMBL/GenBank/DDBJ whole genome shotgun (WGS) entry which is preliminary data.</text>
</comment>
<dbReference type="Gene3D" id="3.40.50.1820">
    <property type="entry name" value="alpha/beta hydrolase"/>
    <property type="match status" value="1"/>
</dbReference>
<sequence length="335" mass="36405">MSARPAPLGISRRLPGLAGSPGYGTDQDQRDIPIPTTNVTIPISPLQQRHRGRCPLHPLIIGLHGGGYDHQYFNATPTYSASRLSTALQVPFISIDRSSYGKTNSTPPIPETSDFSQETGHWLHKYILPKLWSEIGLPNQCTCIVLCHSFGVMGGIVAAALHAEEKTPLYALGGLIASGMWNTQAPSAMERSTLSYVPIDADHVMFGVDTKDTVMFKPGTAAPEILDQCEQLNAACPVAELRGFAETCLPSWKEKWAARVTVPVLFALVEDDPFFVATEEELGICVKAFRNSKRVDGSLVRGAPHCLELSLCLRGWYARCFGFALECAAGFEGSK</sequence>
<dbReference type="OrthoDB" id="5371334at2759"/>
<keyword evidence="3" id="KW-1185">Reference proteome</keyword>